<dbReference type="PANTHER" id="PTHR12184">
    <property type="entry name" value="UBIQUINOL-CYTOCHROME C REDUCTASE COMPLEX ASSEMBLY FACTOR 1 FAMILY MEMBER"/>
    <property type="match status" value="1"/>
</dbReference>
<dbReference type="PANTHER" id="PTHR12184:SF1">
    <property type="entry name" value="UBIQUINOL-CYTOCHROME-C REDUCTASE COMPLEX ASSEMBLY FACTOR 1"/>
    <property type="match status" value="1"/>
</dbReference>
<gene>
    <name evidence="3" type="ORF">CK820_G0043085</name>
</gene>
<sequence length="221" mass="25391">MALLVRVLRNQTSISQWVPVCSRLIPVSPTQGQGDRALSGTSQWPQMSQSRACGGSEQIPGIDIQLNRKYHTTRKLSTTKDSPQPVEEKVGAFTKIIEAMGFTGPLKYSKWKIKIAALRMYTSCVEKTDFEEFFLRCQMPDTFNSWFLITLLHVWMCLVRMKQEGRSGKYMCRIIVHFMWEDVQQRGRVMGVSECCQMLVLDNSREGFEFGVLSVVKWPCF</sequence>
<protein>
    <submittedName>
        <fullName evidence="3">UQCC1 isoform 18</fullName>
    </submittedName>
</protein>
<dbReference type="Pfam" id="PF03981">
    <property type="entry name" value="Ubiq_cyt_C_chap"/>
    <property type="match status" value="1"/>
</dbReference>
<dbReference type="InterPro" id="IPR021150">
    <property type="entry name" value="Ubiq_cyt_c_chap"/>
</dbReference>
<name>A0A2J8JYN6_PANTR</name>
<comment type="caution">
    <text evidence="3">The sequence shown here is derived from an EMBL/GenBank/DDBJ whole genome shotgun (WGS) entry which is preliminary data.</text>
</comment>
<comment type="similarity">
    <text evidence="1">Belongs to the CBP3 family.</text>
</comment>
<evidence type="ECO:0000256" key="1">
    <source>
        <dbReference type="ARBA" id="ARBA00006407"/>
    </source>
</evidence>
<accession>A0A2J8JYN6</accession>
<reference evidence="3 4" key="1">
    <citation type="submission" date="2017-12" db="EMBL/GenBank/DDBJ databases">
        <title>High-resolution comparative analysis of great ape genomes.</title>
        <authorList>
            <person name="Pollen A."/>
            <person name="Hastie A."/>
            <person name="Hormozdiari F."/>
            <person name="Dougherty M."/>
            <person name="Liu R."/>
            <person name="Chaisson M."/>
            <person name="Hoppe E."/>
            <person name="Hill C."/>
            <person name="Pang A."/>
            <person name="Hillier L."/>
            <person name="Baker C."/>
            <person name="Armstrong J."/>
            <person name="Shendure J."/>
            <person name="Paten B."/>
            <person name="Wilson R."/>
            <person name="Chao H."/>
            <person name="Schneider V."/>
            <person name="Ventura M."/>
            <person name="Kronenberg Z."/>
            <person name="Murali S."/>
            <person name="Gordon D."/>
            <person name="Cantsilieris S."/>
            <person name="Munson K."/>
            <person name="Nelson B."/>
            <person name="Raja A."/>
            <person name="Underwood J."/>
            <person name="Diekhans M."/>
            <person name="Fiddes I."/>
            <person name="Haussler D."/>
            <person name="Eichler E."/>
        </authorList>
    </citation>
    <scope>NUCLEOTIDE SEQUENCE [LARGE SCALE GENOMIC DNA]</scope>
    <source>
        <strain evidence="3">Yerkes chimp pedigree #C0471</strain>
    </source>
</reference>
<proteinExistence type="inferred from homology"/>
<evidence type="ECO:0000313" key="4">
    <source>
        <dbReference type="Proteomes" id="UP000236370"/>
    </source>
</evidence>
<dbReference type="InterPro" id="IPR007129">
    <property type="entry name" value="Ubiqinol_cyt_c_chaperone_CPB3"/>
</dbReference>
<evidence type="ECO:0000259" key="2">
    <source>
        <dbReference type="Pfam" id="PF03981"/>
    </source>
</evidence>
<feature type="domain" description="Ubiquinol-cytochrome c chaperone" evidence="2">
    <location>
        <begin position="136"/>
        <end position="195"/>
    </location>
</feature>
<dbReference type="Proteomes" id="UP000236370">
    <property type="component" value="Unassembled WGS sequence"/>
</dbReference>
<organism evidence="3 4">
    <name type="scientific">Pan troglodytes</name>
    <name type="common">Chimpanzee</name>
    <dbReference type="NCBI Taxonomy" id="9598"/>
    <lineage>
        <taxon>Eukaryota</taxon>
        <taxon>Metazoa</taxon>
        <taxon>Chordata</taxon>
        <taxon>Craniata</taxon>
        <taxon>Vertebrata</taxon>
        <taxon>Euteleostomi</taxon>
        <taxon>Mammalia</taxon>
        <taxon>Eutheria</taxon>
        <taxon>Euarchontoglires</taxon>
        <taxon>Primates</taxon>
        <taxon>Haplorrhini</taxon>
        <taxon>Catarrhini</taxon>
        <taxon>Hominidae</taxon>
        <taxon>Pan</taxon>
    </lineage>
</organism>
<evidence type="ECO:0000313" key="3">
    <source>
        <dbReference type="EMBL" id="PNI27879.1"/>
    </source>
</evidence>
<dbReference type="EMBL" id="NBAG03000408">
    <property type="protein sequence ID" value="PNI27879.1"/>
    <property type="molecule type" value="Genomic_DNA"/>
</dbReference>
<dbReference type="AlphaFoldDB" id="A0A2J8JYN6"/>